<reference evidence="2 3" key="1">
    <citation type="submission" date="2015-07" db="EMBL/GenBank/DDBJ databases">
        <authorList>
            <person name="Noorani M."/>
        </authorList>
    </citation>
    <scope>NUCLEOTIDE SEQUENCE [LARGE SCALE GENOMIC DNA]</scope>
    <source>
        <strain evidence="2 3">CECT 7802</strain>
    </source>
</reference>
<dbReference type="EMBL" id="CXSU01000005">
    <property type="protein sequence ID" value="CTQ48734.1"/>
    <property type="molecule type" value="Genomic_DNA"/>
</dbReference>
<keyword evidence="3" id="KW-1185">Reference proteome</keyword>
<proteinExistence type="predicted"/>
<dbReference type="PANTHER" id="PTHR12910">
    <property type="entry name" value="NADH-UBIQUINONE OXIDOREDUCTASE SUBUNIT B17.2"/>
    <property type="match status" value="1"/>
</dbReference>
<dbReference type="GO" id="GO:0045271">
    <property type="term" value="C:respiratory chain complex I"/>
    <property type="evidence" value="ECO:0007669"/>
    <property type="project" value="InterPro"/>
</dbReference>
<dbReference type="InterPro" id="IPR007763">
    <property type="entry name" value="NDUFA12"/>
</dbReference>
<accession>A0A0M6YFM9</accession>
<sequence>MAGFFKRLVGWWDGQSFGTALWTWRFGTRVGEDSDGNVYFRNDDDSRRWVHYAGDNDASRVPAEWFGWLHKMYAMPPTEDPMLHKTWEKPHKPNLTGSDAAFLRKGSLRRADVKPASDYEAWNPE</sequence>
<feature type="region of interest" description="Disordered" evidence="1">
    <location>
        <begin position="84"/>
        <end position="103"/>
    </location>
</feature>
<gene>
    <name evidence="2" type="ORF">JDO7802_00739</name>
</gene>
<evidence type="ECO:0000313" key="2">
    <source>
        <dbReference type="EMBL" id="CTQ48734.1"/>
    </source>
</evidence>
<dbReference type="Pfam" id="PF05071">
    <property type="entry name" value="NDUFA12"/>
    <property type="match status" value="1"/>
</dbReference>
<dbReference type="STRING" id="420998.JDO7802_00739"/>
<evidence type="ECO:0000256" key="1">
    <source>
        <dbReference type="SAM" id="MobiDB-lite"/>
    </source>
</evidence>
<dbReference type="Proteomes" id="UP000049222">
    <property type="component" value="Unassembled WGS sequence"/>
</dbReference>
<dbReference type="NCBIfam" id="NF006040">
    <property type="entry name" value="PRK08183.1"/>
    <property type="match status" value="1"/>
</dbReference>
<dbReference type="AlphaFoldDB" id="A0A0M6YFM9"/>
<name>A0A0M6YFM9_9RHOB</name>
<dbReference type="GO" id="GO:0006979">
    <property type="term" value="P:response to oxidative stress"/>
    <property type="evidence" value="ECO:0007669"/>
    <property type="project" value="TreeGrafter"/>
</dbReference>
<protein>
    <submittedName>
        <fullName evidence="2">NADH dehydrogenase</fullName>
    </submittedName>
</protein>
<dbReference type="OrthoDB" id="9795340at2"/>
<evidence type="ECO:0000313" key="3">
    <source>
        <dbReference type="Proteomes" id="UP000049222"/>
    </source>
</evidence>
<organism evidence="2 3">
    <name type="scientific">Jannaschia donghaensis</name>
    <dbReference type="NCBI Taxonomy" id="420998"/>
    <lineage>
        <taxon>Bacteria</taxon>
        <taxon>Pseudomonadati</taxon>
        <taxon>Pseudomonadota</taxon>
        <taxon>Alphaproteobacteria</taxon>
        <taxon>Rhodobacterales</taxon>
        <taxon>Roseobacteraceae</taxon>
        <taxon>Jannaschia</taxon>
    </lineage>
</organism>
<dbReference type="PANTHER" id="PTHR12910:SF2">
    <property type="entry name" value="NADH DEHYDROGENASE [UBIQUINONE] 1 ALPHA SUBCOMPLEX SUBUNIT 12"/>
    <property type="match status" value="1"/>
</dbReference>